<dbReference type="Gene3D" id="2.60.200.20">
    <property type="match status" value="1"/>
</dbReference>
<gene>
    <name evidence="3" type="ORF">TRIADDRAFT_62085</name>
</gene>
<dbReference type="PANTHER" id="PTHR15715">
    <property type="entry name" value="CENTROSOMAL PROTEIN OF 170 KDA"/>
    <property type="match status" value="1"/>
</dbReference>
<dbReference type="CDD" id="cd21868">
    <property type="entry name" value="CC1_SLMAP-like"/>
    <property type="match status" value="1"/>
</dbReference>
<evidence type="ECO:0000256" key="1">
    <source>
        <dbReference type="SAM" id="Coils"/>
    </source>
</evidence>
<dbReference type="CDD" id="cd22679">
    <property type="entry name" value="FHA_SLMAP"/>
    <property type="match status" value="1"/>
</dbReference>
<sequence>MAADVNILVSFKYCGHSHLFNDRLIDVNKPVKIGRSTYRVKPTDNNLIFTCKVLSRNHAILWYEDNKLWLKDTNSSNGTFVNNARIVTDVEAKELHNGDLLQFGIDVVDADKNVNHNCIIGSLEWPIETDIPRERMPTPDKILDVVTPPVRIVQHDKIEISKKELVQLSKYMKEAVQREKSLKMKLTSVVEALVAVQQCQKINLQGSIKEDYLLARIDTLESELEIFSKNGNKDTFSEQLIDSQEAKYRCELQLKDSLQNNLMEKLNANKVFAEMQLEDANKNLGNELKTVKNDNDELIGKVDGLNTKCEEMDQMLKVAKAKINEREELLANYRIKLNFTDAISNIASTVDSIPDTAINHVEAQAVIDNKDLTEEKNRLQEQINRLLSEEEASKIFVNELQSKYQSVTAELFSKEKEIDLLKTAHDSKLRTLQDELDANKDEVDGNIALSIFSTTWLALRRQRK</sequence>
<keyword evidence="1" id="KW-0175">Coiled coil</keyword>
<evidence type="ECO:0000259" key="2">
    <source>
        <dbReference type="PROSITE" id="PS50006"/>
    </source>
</evidence>
<accession>B3SCT0</accession>
<protein>
    <recommendedName>
        <fullName evidence="2">FHA domain-containing protein</fullName>
    </recommendedName>
</protein>
<dbReference type="eggNOG" id="KOG3872">
    <property type="taxonomic scope" value="Eukaryota"/>
</dbReference>
<dbReference type="HOGENOM" id="CLU_041551_0_1_1"/>
<dbReference type="InParanoid" id="B3SCT0"/>
<name>B3SCT0_TRIAD</name>
<organism evidence="3 4">
    <name type="scientific">Trichoplax adhaerens</name>
    <name type="common">Trichoplax reptans</name>
    <dbReference type="NCBI Taxonomy" id="10228"/>
    <lineage>
        <taxon>Eukaryota</taxon>
        <taxon>Metazoa</taxon>
        <taxon>Placozoa</taxon>
        <taxon>Uniplacotomia</taxon>
        <taxon>Trichoplacea</taxon>
        <taxon>Trichoplacidae</taxon>
        <taxon>Trichoplax</taxon>
    </lineage>
</organism>
<dbReference type="InterPro" id="IPR051176">
    <property type="entry name" value="Cent_Immune-Sig_Mod"/>
</dbReference>
<keyword evidence="4" id="KW-1185">Reference proteome</keyword>
<dbReference type="InterPro" id="IPR000253">
    <property type="entry name" value="FHA_dom"/>
</dbReference>
<dbReference type="InterPro" id="IPR008984">
    <property type="entry name" value="SMAD_FHA_dom_sf"/>
</dbReference>
<feature type="coiled-coil region" evidence="1">
    <location>
        <begin position="362"/>
        <end position="417"/>
    </location>
</feature>
<proteinExistence type="predicted"/>
<evidence type="ECO:0000313" key="4">
    <source>
        <dbReference type="Proteomes" id="UP000009022"/>
    </source>
</evidence>
<dbReference type="SUPFAM" id="SSF49879">
    <property type="entry name" value="SMAD/FHA domain"/>
    <property type="match status" value="1"/>
</dbReference>
<feature type="domain" description="FHA" evidence="2">
    <location>
        <begin position="31"/>
        <end position="86"/>
    </location>
</feature>
<evidence type="ECO:0000313" key="3">
    <source>
        <dbReference type="EMBL" id="EDV19463.1"/>
    </source>
</evidence>
<dbReference type="RefSeq" id="XP_002118063.1">
    <property type="nucleotide sequence ID" value="XM_002118027.1"/>
</dbReference>
<dbReference type="SMART" id="SM00240">
    <property type="entry name" value="FHA"/>
    <property type="match status" value="1"/>
</dbReference>
<dbReference type="Proteomes" id="UP000009022">
    <property type="component" value="Unassembled WGS sequence"/>
</dbReference>
<dbReference type="PROSITE" id="PS50006">
    <property type="entry name" value="FHA_DOMAIN"/>
    <property type="match status" value="1"/>
</dbReference>
<dbReference type="GO" id="GO:0035331">
    <property type="term" value="P:negative regulation of hippo signaling"/>
    <property type="evidence" value="ECO:0000318"/>
    <property type="project" value="GO_Central"/>
</dbReference>
<dbReference type="STRING" id="10228.B3SCT0"/>
<dbReference type="Pfam" id="PF00498">
    <property type="entry name" value="FHA"/>
    <property type="match status" value="1"/>
</dbReference>
<dbReference type="GeneID" id="6759255"/>
<dbReference type="EMBL" id="DS985273">
    <property type="protein sequence ID" value="EDV19463.1"/>
    <property type="molecule type" value="Genomic_DNA"/>
</dbReference>
<dbReference type="CTD" id="6759255"/>
<dbReference type="AlphaFoldDB" id="B3SCT0"/>
<reference evidence="3 4" key="1">
    <citation type="journal article" date="2008" name="Nature">
        <title>The Trichoplax genome and the nature of placozoans.</title>
        <authorList>
            <person name="Srivastava M."/>
            <person name="Begovic E."/>
            <person name="Chapman J."/>
            <person name="Putnam N.H."/>
            <person name="Hellsten U."/>
            <person name="Kawashima T."/>
            <person name="Kuo A."/>
            <person name="Mitros T."/>
            <person name="Salamov A."/>
            <person name="Carpenter M.L."/>
            <person name="Signorovitch A.Y."/>
            <person name="Moreno M.A."/>
            <person name="Kamm K."/>
            <person name="Grimwood J."/>
            <person name="Schmutz J."/>
            <person name="Shapiro H."/>
            <person name="Grigoriev I.V."/>
            <person name="Buss L.W."/>
            <person name="Schierwater B."/>
            <person name="Dellaporta S.L."/>
            <person name="Rokhsar D.S."/>
        </authorList>
    </citation>
    <scope>NUCLEOTIDE SEQUENCE [LARGE SCALE GENOMIC DNA]</scope>
    <source>
        <strain evidence="3 4">Grell-BS-1999</strain>
    </source>
</reference>
<feature type="coiled-coil region" evidence="1">
    <location>
        <begin position="263"/>
        <end position="336"/>
    </location>
</feature>
<dbReference type="PANTHER" id="PTHR15715:SF37">
    <property type="entry name" value="LD47843P"/>
    <property type="match status" value="1"/>
</dbReference>
<dbReference type="OrthoDB" id="687730at2759"/>
<dbReference type="KEGG" id="tad:TRIADDRAFT_62085"/>